<proteinExistence type="predicted"/>
<dbReference type="OrthoDB" id="5916023at2759"/>
<reference evidence="1 2" key="2">
    <citation type="submission" date="2018-11" db="EMBL/GenBank/DDBJ databases">
        <authorList>
            <consortium name="Pathogen Informatics"/>
        </authorList>
    </citation>
    <scope>NUCLEOTIDE SEQUENCE [LARGE SCALE GENOMIC DNA]</scope>
</reference>
<evidence type="ECO:0000313" key="2">
    <source>
        <dbReference type="Proteomes" id="UP000270296"/>
    </source>
</evidence>
<reference evidence="3" key="1">
    <citation type="submission" date="2016-06" db="UniProtKB">
        <authorList>
            <consortium name="WormBaseParasite"/>
        </authorList>
    </citation>
    <scope>IDENTIFICATION</scope>
</reference>
<accession>A0A183JBC9</accession>
<evidence type="ECO:0000313" key="3">
    <source>
        <dbReference type="WBParaSite" id="SBAD_0001359401-mRNA-1"/>
    </source>
</evidence>
<protein>
    <submittedName>
        <fullName evidence="3">Lipoprotein</fullName>
    </submittedName>
</protein>
<organism evidence="3">
    <name type="scientific">Soboliphyme baturini</name>
    <dbReference type="NCBI Taxonomy" id="241478"/>
    <lineage>
        <taxon>Eukaryota</taxon>
        <taxon>Metazoa</taxon>
        <taxon>Ecdysozoa</taxon>
        <taxon>Nematoda</taxon>
        <taxon>Enoplea</taxon>
        <taxon>Dorylaimia</taxon>
        <taxon>Dioctophymatida</taxon>
        <taxon>Dioctophymatoidea</taxon>
        <taxon>Soboliphymatidae</taxon>
        <taxon>Soboliphyme</taxon>
    </lineage>
</organism>
<sequence length="88" mass="10001">MYSIFLGLGSWSVWQIDNNQPDVQQNINLLPAATIRTESRDTVIVFDTYFDSLGLYTEELKYSQAGKVAFCHLKHVSCRVVSSRSIDL</sequence>
<gene>
    <name evidence="1" type="ORF">SBAD_LOCUS13177</name>
</gene>
<dbReference type="Proteomes" id="UP000270296">
    <property type="component" value="Unassembled WGS sequence"/>
</dbReference>
<dbReference type="EMBL" id="UZAM01021024">
    <property type="protein sequence ID" value="VDP55067.1"/>
    <property type="molecule type" value="Genomic_DNA"/>
</dbReference>
<name>A0A183JBC9_9BILA</name>
<dbReference type="AlphaFoldDB" id="A0A183JBC9"/>
<evidence type="ECO:0000313" key="1">
    <source>
        <dbReference type="EMBL" id="VDP55067.1"/>
    </source>
</evidence>
<keyword evidence="2" id="KW-1185">Reference proteome</keyword>
<dbReference type="WBParaSite" id="SBAD_0001359401-mRNA-1">
    <property type="protein sequence ID" value="SBAD_0001359401-mRNA-1"/>
    <property type="gene ID" value="SBAD_0001359401"/>
</dbReference>